<accession>A0A1D3TT21</accession>
<dbReference type="AlphaFoldDB" id="A0A1D3TT21"/>
<evidence type="ECO:0000313" key="3">
    <source>
        <dbReference type="EMBL" id="SCP97080.1"/>
    </source>
</evidence>
<dbReference type="InterPro" id="IPR025164">
    <property type="entry name" value="Toastrack_DUF4097"/>
</dbReference>
<dbReference type="EMBL" id="FMKA01000008">
    <property type="protein sequence ID" value="SCP97080.1"/>
    <property type="molecule type" value="Genomic_DNA"/>
</dbReference>
<keyword evidence="1" id="KW-0472">Membrane</keyword>
<dbReference type="Pfam" id="PF13349">
    <property type="entry name" value="DUF4097"/>
    <property type="match status" value="1"/>
</dbReference>
<dbReference type="OrthoDB" id="2034022at2"/>
<name>A0A1D3TT21_9FIRM</name>
<keyword evidence="4" id="KW-1185">Reference proteome</keyword>
<feature type="domain" description="DUF4097" evidence="2">
    <location>
        <begin position="60"/>
        <end position="261"/>
    </location>
</feature>
<evidence type="ECO:0000256" key="1">
    <source>
        <dbReference type="SAM" id="Phobius"/>
    </source>
</evidence>
<feature type="transmembrane region" description="Helical" evidence="1">
    <location>
        <begin position="12"/>
        <end position="35"/>
    </location>
</feature>
<dbReference type="STRING" id="1619234.SAMN05421730_100852"/>
<dbReference type="Proteomes" id="UP000199315">
    <property type="component" value="Unassembled WGS sequence"/>
</dbReference>
<keyword evidence="1" id="KW-1133">Transmembrane helix</keyword>
<proteinExistence type="predicted"/>
<dbReference type="RefSeq" id="WP_091232808.1">
    <property type="nucleotide sequence ID" value="NZ_FMKA01000008.1"/>
</dbReference>
<evidence type="ECO:0000313" key="4">
    <source>
        <dbReference type="Proteomes" id="UP000199315"/>
    </source>
</evidence>
<sequence>MTGFQKAIKVVAIVFAISLTATIIGGIVNLAGFFINGLTGGDGKTTENFSEAYEEDGIEGIKIESSYGRLVIKSGDGFLVEADGASSRFSSRVSNSGILVITNTGGNYNWAGKFFGGDDEFKDAVITVTVPEKFEVESLEIENGFGDLIMQDVACGFLKLKLGAGDCDVIGVKSGRTDIDAGVGELSFIDVVLGNVNLNCGVGDISIEGIMTGENDVDCGVGEIDIRIEGNREDYDISVERGIGEIYLDGEKQDDMKAGDSSAENTLNINGGIGEVSVKFTETE</sequence>
<gene>
    <name evidence="3" type="ORF">SAMN05421730_100852</name>
</gene>
<evidence type="ECO:0000259" key="2">
    <source>
        <dbReference type="Pfam" id="PF13349"/>
    </source>
</evidence>
<protein>
    <submittedName>
        <fullName evidence="3">Putative adhesin</fullName>
    </submittedName>
</protein>
<keyword evidence="1" id="KW-0812">Transmembrane</keyword>
<reference evidence="3 4" key="1">
    <citation type="submission" date="2016-09" db="EMBL/GenBank/DDBJ databases">
        <authorList>
            <person name="Capua I."/>
            <person name="De Benedictis P."/>
            <person name="Joannis T."/>
            <person name="Lombin L.H."/>
            <person name="Cattoli G."/>
        </authorList>
    </citation>
    <scope>NUCLEOTIDE SEQUENCE [LARGE SCALE GENOMIC DNA]</scope>
    <source>
        <strain evidence="3 4">GluBS11</strain>
    </source>
</reference>
<organism evidence="3 4">
    <name type="scientific">Anaerobium acetethylicum</name>
    <dbReference type="NCBI Taxonomy" id="1619234"/>
    <lineage>
        <taxon>Bacteria</taxon>
        <taxon>Bacillati</taxon>
        <taxon>Bacillota</taxon>
        <taxon>Clostridia</taxon>
        <taxon>Lachnospirales</taxon>
        <taxon>Lachnospiraceae</taxon>
        <taxon>Anaerobium</taxon>
    </lineage>
</organism>